<reference evidence="1 2" key="1">
    <citation type="submission" date="2024-04" db="EMBL/GenBank/DDBJ databases">
        <title>Salinicola lusitanus LLJ914,a marine bacterium isolated from the Okinawa Trough.</title>
        <authorList>
            <person name="Li J."/>
        </authorList>
    </citation>
    <scope>NUCLEOTIDE SEQUENCE [LARGE SCALE GENOMIC DNA]</scope>
    <source>
        <strain evidence="1 2">LLJ914</strain>
    </source>
</reference>
<accession>A0ABZ3CQN7</accession>
<proteinExistence type="predicted"/>
<evidence type="ECO:0000313" key="2">
    <source>
        <dbReference type="Proteomes" id="UP001453229"/>
    </source>
</evidence>
<gene>
    <name evidence="1" type="ORF">AAGT95_16710</name>
</gene>
<protein>
    <recommendedName>
        <fullName evidence="3">SlyX protein</fullName>
    </recommendedName>
</protein>
<dbReference type="RefSeq" id="WP_342594528.1">
    <property type="nucleotide sequence ID" value="NZ_CP151919.1"/>
</dbReference>
<dbReference type="Proteomes" id="UP001453229">
    <property type="component" value="Chromosome"/>
</dbReference>
<name>A0ABZ3CQN7_9GAMM</name>
<evidence type="ECO:0008006" key="3">
    <source>
        <dbReference type="Google" id="ProtNLM"/>
    </source>
</evidence>
<sequence length="61" mass="6726">MTDIDLIVALQKQTAALDRQTAAMHELAESNRAVVDMLIAEESKQDDEREMGVLLDGTPAR</sequence>
<keyword evidence="2" id="KW-1185">Reference proteome</keyword>
<evidence type="ECO:0000313" key="1">
    <source>
        <dbReference type="EMBL" id="XAD53468.1"/>
    </source>
</evidence>
<organism evidence="1 2">
    <name type="scientific">Salinicola lusitanus</name>
    <dbReference type="NCBI Taxonomy" id="1949085"/>
    <lineage>
        <taxon>Bacteria</taxon>
        <taxon>Pseudomonadati</taxon>
        <taxon>Pseudomonadota</taxon>
        <taxon>Gammaproteobacteria</taxon>
        <taxon>Oceanospirillales</taxon>
        <taxon>Halomonadaceae</taxon>
        <taxon>Salinicola</taxon>
    </lineage>
</organism>
<dbReference type="EMBL" id="CP151919">
    <property type="protein sequence ID" value="XAD53468.1"/>
    <property type="molecule type" value="Genomic_DNA"/>
</dbReference>